<reference evidence="2" key="1">
    <citation type="submission" date="2015-08" db="EMBL/GenBank/DDBJ databases">
        <title>Vibrio galatheae sp. nov., a novel member of the Vibrionaceae family isolated from the Solomon Islands.</title>
        <authorList>
            <person name="Giubergia S."/>
            <person name="Machado H."/>
            <person name="Mateiu R.V."/>
            <person name="Gram L."/>
        </authorList>
    </citation>
    <scope>NUCLEOTIDE SEQUENCE [LARGE SCALE GENOMIC DNA]</scope>
    <source>
        <strain evidence="2">DSM 19134</strain>
    </source>
</reference>
<dbReference type="Proteomes" id="UP000037530">
    <property type="component" value="Unassembled WGS sequence"/>
</dbReference>
<comment type="caution">
    <text evidence="1">The sequence shown here is derived from an EMBL/GenBank/DDBJ whole genome shotgun (WGS) entry which is preliminary data.</text>
</comment>
<dbReference type="PATRIC" id="fig|171383.3.peg.1701"/>
<dbReference type="PANTHER" id="PTHR30251">
    <property type="entry name" value="PILUS ASSEMBLY CHAPERONE"/>
    <property type="match status" value="1"/>
</dbReference>
<dbReference type="STRING" id="171383.AKJ31_08290"/>
<dbReference type="InterPro" id="IPR050643">
    <property type="entry name" value="Periplasmic_pilus_chap"/>
</dbReference>
<dbReference type="PANTHER" id="PTHR30251:SF4">
    <property type="entry name" value="SLR1668 PROTEIN"/>
    <property type="match status" value="1"/>
</dbReference>
<proteinExistence type="predicted"/>
<dbReference type="Gene3D" id="2.60.40.10">
    <property type="entry name" value="Immunoglobulins"/>
    <property type="match status" value="1"/>
</dbReference>
<gene>
    <name evidence="1" type="ORF">AKJ31_08290</name>
</gene>
<accession>A0A0M0I1F7</accession>
<dbReference type="InterPro" id="IPR013783">
    <property type="entry name" value="Ig-like_fold"/>
</dbReference>
<dbReference type="SUPFAM" id="SSF49354">
    <property type="entry name" value="PapD-like"/>
    <property type="match status" value="1"/>
</dbReference>
<dbReference type="EMBL" id="LHPI01000005">
    <property type="protein sequence ID" value="KOO08169.1"/>
    <property type="molecule type" value="Genomic_DNA"/>
</dbReference>
<evidence type="ECO:0000313" key="2">
    <source>
        <dbReference type="Proteomes" id="UP000037530"/>
    </source>
</evidence>
<sequence>MFRSIVTVLSIIVSFSVQAYRVEPMVSEMEPLGKRAQMVMRVDNTGSQPLTVELIPKSMTMDEMGNETTQPADDELLVIPVTAVIEPGRSQSVMIRYLGNPSISESKAYRVTVKQVQVERASGEAANVGLLLEFNTLINVKPKNSRPELSVTNVKKNGANWLLEVTNTGTSYARLNKTNWQVADKDHSSFVTGTEIRELIAGSLVLPNSKRSFVMKPLEGFDVDSLSIDIELAE</sequence>
<organism evidence="1 2">
    <name type="scientific">Vibrio hepatarius</name>
    <dbReference type="NCBI Taxonomy" id="171383"/>
    <lineage>
        <taxon>Bacteria</taxon>
        <taxon>Pseudomonadati</taxon>
        <taxon>Pseudomonadota</taxon>
        <taxon>Gammaproteobacteria</taxon>
        <taxon>Vibrionales</taxon>
        <taxon>Vibrionaceae</taxon>
        <taxon>Vibrio</taxon>
        <taxon>Vibrio oreintalis group</taxon>
    </lineage>
</organism>
<protein>
    <submittedName>
        <fullName evidence="1">Pilus assembly protein</fullName>
    </submittedName>
</protein>
<name>A0A0M0I1F7_9VIBR</name>
<dbReference type="InterPro" id="IPR008962">
    <property type="entry name" value="PapD-like_sf"/>
</dbReference>
<evidence type="ECO:0000313" key="1">
    <source>
        <dbReference type="EMBL" id="KOO08169.1"/>
    </source>
</evidence>
<dbReference type="AlphaFoldDB" id="A0A0M0I1F7"/>
<keyword evidence="2" id="KW-1185">Reference proteome</keyword>